<protein>
    <submittedName>
        <fullName evidence="12">Fimbria/pilus periplasmic chaperone</fullName>
    </submittedName>
</protein>
<dbReference type="InterPro" id="IPR013783">
    <property type="entry name" value="Ig-like_fold"/>
</dbReference>
<reference evidence="12 13" key="1">
    <citation type="submission" date="2023-05" db="EMBL/GenBank/DDBJ databases">
        <title>Lysobacter sp. strain LF1 Genome sequencing and assembly.</title>
        <authorList>
            <person name="Jung Y."/>
        </authorList>
    </citation>
    <scope>NUCLEOTIDE SEQUENCE [LARGE SCALE GENOMIC DNA]</scope>
    <source>
        <strain evidence="12 13">LF1</strain>
    </source>
</reference>
<evidence type="ECO:0000313" key="12">
    <source>
        <dbReference type="EMBL" id="MDI9239888.1"/>
    </source>
</evidence>
<evidence type="ECO:0000313" key="13">
    <source>
        <dbReference type="Proteomes" id="UP001321580"/>
    </source>
</evidence>
<name>A0ABT6XIH3_9GAMM</name>
<evidence type="ECO:0000256" key="2">
    <source>
        <dbReference type="ARBA" id="ARBA00007399"/>
    </source>
</evidence>
<dbReference type="InterPro" id="IPR016147">
    <property type="entry name" value="Pili_assmbl_chaperone_N"/>
</dbReference>
<feature type="chain" id="PRO_5045133199" evidence="9">
    <location>
        <begin position="29"/>
        <end position="255"/>
    </location>
</feature>
<dbReference type="PANTHER" id="PTHR30251">
    <property type="entry name" value="PILUS ASSEMBLY CHAPERONE"/>
    <property type="match status" value="1"/>
</dbReference>
<dbReference type="SUPFAM" id="SSF49354">
    <property type="entry name" value="PapD-like"/>
    <property type="match status" value="1"/>
</dbReference>
<comment type="similarity">
    <text evidence="2 8">Belongs to the periplasmic pilus chaperone family.</text>
</comment>
<gene>
    <name evidence="12" type="ORF">QLQ15_13330</name>
</gene>
<dbReference type="Pfam" id="PF00345">
    <property type="entry name" value="PapD_N"/>
    <property type="match status" value="1"/>
</dbReference>
<proteinExistence type="inferred from homology"/>
<evidence type="ECO:0000256" key="4">
    <source>
        <dbReference type="ARBA" id="ARBA00022729"/>
    </source>
</evidence>
<dbReference type="Pfam" id="PF02753">
    <property type="entry name" value="PapD_C"/>
    <property type="match status" value="1"/>
</dbReference>
<keyword evidence="6 8" id="KW-0143">Chaperone</keyword>
<keyword evidence="13" id="KW-1185">Reference proteome</keyword>
<comment type="subcellular location">
    <subcellularLocation>
        <location evidence="1 8">Periplasm</location>
    </subcellularLocation>
</comment>
<dbReference type="PRINTS" id="PR00969">
    <property type="entry name" value="CHAPERONPILI"/>
</dbReference>
<dbReference type="InterPro" id="IPR016148">
    <property type="entry name" value="Pili_assmbl_chaperone_C"/>
</dbReference>
<organism evidence="12 13">
    <name type="scientific">Lysobacter stagni</name>
    <dbReference type="NCBI Taxonomy" id="3045172"/>
    <lineage>
        <taxon>Bacteria</taxon>
        <taxon>Pseudomonadati</taxon>
        <taxon>Pseudomonadota</taxon>
        <taxon>Gammaproteobacteria</taxon>
        <taxon>Lysobacterales</taxon>
        <taxon>Lysobacteraceae</taxon>
        <taxon>Lysobacter</taxon>
    </lineage>
</organism>
<comment type="caution">
    <text evidence="12">The sequence shown here is derived from an EMBL/GenBank/DDBJ whole genome shotgun (WGS) entry which is preliminary data.</text>
</comment>
<evidence type="ECO:0000259" key="10">
    <source>
        <dbReference type="Pfam" id="PF00345"/>
    </source>
</evidence>
<dbReference type="InterPro" id="IPR036316">
    <property type="entry name" value="Pili_assmbl_chap_C_dom_sf"/>
</dbReference>
<evidence type="ECO:0000256" key="6">
    <source>
        <dbReference type="ARBA" id="ARBA00023186"/>
    </source>
</evidence>
<dbReference type="InterPro" id="IPR050643">
    <property type="entry name" value="Periplasmic_pilus_chap"/>
</dbReference>
<dbReference type="EMBL" id="JASGBI010000001">
    <property type="protein sequence ID" value="MDI9239888.1"/>
    <property type="molecule type" value="Genomic_DNA"/>
</dbReference>
<evidence type="ECO:0000256" key="7">
    <source>
        <dbReference type="ARBA" id="ARBA00023319"/>
    </source>
</evidence>
<dbReference type="Proteomes" id="UP001321580">
    <property type="component" value="Unassembled WGS sequence"/>
</dbReference>
<evidence type="ECO:0000256" key="1">
    <source>
        <dbReference type="ARBA" id="ARBA00004418"/>
    </source>
</evidence>
<dbReference type="SUPFAM" id="SSF49584">
    <property type="entry name" value="Periplasmic chaperone C-domain"/>
    <property type="match status" value="1"/>
</dbReference>
<keyword evidence="3" id="KW-1029">Fimbrium biogenesis</keyword>
<keyword evidence="5" id="KW-0574">Periplasm</keyword>
<dbReference type="InterPro" id="IPR001829">
    <property type="entry name" value="Pili_assmbl_chaperone_bac"/>
</dbReference>
<accession>A0ABT6XIH3</accession>
<dbReference type="InterPro" id="IPR018046">
    <property type="entry name" value="Pili_assmbl_chaperone_CS"/>
</dbReference>
<dbReference type="Gene3D" id="2.60.40.10">
    <property type="entry name" value="Immunoglobulins"/>
    <property type="match status" value="2"/>
</dbReference>
<dbReference type="PANTHER" id="PTHR30251:SF2">
    <property type="entry name" value="FIMBRIAL CHAPERONE YADV-RELATED"/>
    <property type="match status" value="1"/>
</dbReference>
<sequence>MHLLKKTFASLMCAAIATLMLVAGPVHAGLTVPTRVVFDGSRKEKTIELTNVGDQPSLVQAWLDVGDPDADPATINVPFVITPALFRVEPDSSQVLRVINAALGKPLPKDRETRLFLNLLDVPPKLATDAEQSKLSLAVHYRMPFIYRPAALQDVANPHPSVHAATQAQFSLNQSADGWTLRVANNSAYSLSFRSITTGPSGSEYATAGGEVLPFSESSFPMSESVPGPSAEGWVVRYGVVDDAGYAVPGEGRLR</sequence>
<keyword evidence="7" id="KW-0393">Immunoglobulin domain</keyword>
<feature type="signal peptide" evidence="9">
    <location>
        <begin position="1"/>
        <end position="28"/>
    </location>
</feature>
<feature type="domain" description="Pili assembly chaperone N-terminal" evidence="10">
    <location>
        <begin position="33"/>
        <end position="152"/>
    </location>
</feature>
<evidence type="ECO:0000259" key="11">
    <source>
        <dbReference type="Pfam" id="PF02753"/>
    </source>
</evidence>
<dbReference type="PROSITE" id="PS00635">
    <property type="entry name" value="PILI_CHAPERONE"/>
    <property type="match status" value="1"/>
</dbReference>
<evidence type="ECO:0000256" key="3">
    <source>
        <dbReference type="ARBA" id="ARBA00022558"/>
    </source>
</evidence>
<dbReference type="RefSeq" id="WP_283213252.1">
    <property type="nucleotide sequence ID" value="NZ_JASGBI010000001.1"/>
</dbReference>
<keyword evidence="4 9" id="KW-0732">Signal</keyword>
<feature type="domain" description="Pili assembly chaperone C-terminal" evidence="11">
    <location>
        <begin position="183"/>
        <end position="246"/>
    </location>
</feature>
<evidence type="ECO:0000256" key="5">
    <source>
        <dbReference type="ARBA" id="ARBA00022764"/>
    </source>
</evidence>
<evidence type="ECO:0000256" key="8">
    <source>
        <dbReference type="RuleBase" id="RU003918"/>
    </source>
</evidence>
<evidence type="ECO:0000256" key="9">
    <source>
        <dbReference type="SAM" id="SignalP"/>
    </source>
</evidence>
<dbReference type="InterPro" id="IPR008962">
    <property type="entry name" value="PapD-like_sf"/>
</dbReference>